<proteinExistence type="inferred from homology"/>
<dbReference type="Pfam" id="PF01476">
    <property type="entry name" value="LysM"/>
    <property type="match status" value="2"/>
</dbReference>
<dbReference type="InterPro" id="IPR016047">
    <property type="entry name" value="M23ase_b-sheet_dom"/>
</dbReference>
<feature type="compositionally biased region" description="Polar residues" evidence="2">
    <location>
        <begin position="110"/>
        <end position="123"/>
    </location>
</feature>
<reference evidence="5 6" key="1">
    <citation type="submission" date="2016-09" db="EMBL/GenBank/DDBJ databases">
        <title>Rhizobium oryziradicis sp. nov., isolated from the root of rice.</title>
        <authorList>
            <person name="Zhao J."/>
            <person name="Zhang X."/>
        </authorList>
    </citation>
    <scope>NUCLEOTIDE SEQUENCE [LARGE SCALE GENOMIC DNA]</scope>
    <source>
        <strain evidence="5 6">14971</strain>
    </source>
</reference>
<dbReference type="Proteomes" id="UP000544107">
    <property type="component" value="Unassembled WGS sequence"/>
</dbReference>
<dbReference type="AlphaFoldDB" id="A0A1Q9A3G8"/>
<reference evidence="4 7" key="2">
    <citation type="submission" date="2020-08" db="EMBL/GenBank/DDBJ databases">
        <title>Genomic Encyclopedia of Type Strains, Phase IV (KMG-IV): sequencing the most valuable type-strain genomes for metagenomic binning, comparative biology and taxonomic classification.</title>
        <authorList>
            <person name="Goeker M."/>
        </authorList>
    </citation>
    <scope>NUCLEOTIDE SEQUENCE [LARGE SCALE GENOMIC DNA]</scope>
    <source>
        <strain evidence="4 7">DSM 100021</strain>
    </source>
</reference>
<dbReference type="STRING" id="887144.BJF91_18185"/>
<dbReference type="EMBL" id="MKIN01000022">
    <property type="protein sequence ID" value="OLP49038.1"/>
    <property type="molecule type" value="Genomic_DNA"/>
</dbReference>
<dbReference type="Gene3D" id="3.10.350.10">
    <property type="entry name" value="LysM domain"/>
    <property type="match status" value="2"/>
</dbReference>
<dbReference type="InterPro" id="IPR011055">
    <property type="entry name" value="Dup_hybrid_motif"/>
</dbReference>
<dbReference type="PROSITE" id="PS51257">
    <property type="entry name" value="PROKAR_LIPOPROTEIN"/>
    <property type="match status" value="1"/>
</dbReference>
<dbReference type="SMART" id="SM00257">
    <property type="entry name" value="LysM"/>
    <property type="match status" value="2"/>
</dbReference>
<feature type="region of interest" description="Disordered" evidence="2">
    <location>
        <begin position="110"/>
        <end position="173"/>
    </location>
</feature>
<dbReference type="InterPro" id="IPR050570">
    <property type="entry name" value="Cell_wall_metabolism_enzyme"/>
</dbReference>
<protein>
    <submittedName>
        <fullName evidence="4">Murein DD-endopeptidase MepM/ murein hydrolase activator NlpD</fullName>
    </submittedName>
</protein>
<dbReference type="Pfam" id="PF01551">
    <property type="entry name" value="Peptidase_M23"/>
    <property type="match status" value="1"/>
</dbReference>
<dbReference type="Proteomes" id="UP000185598">
    <property type="component" value="Unassembled WGS sequence"/>
</dbReference>
<evidence type="ECO:0000256" key="1">
    <source>
        <dbReference type="ARBA" id="ARBA00038420"/>
    </source>
</evidence>
<comment type="caution">
    <text evidence="5">The sequence shown here is derived from an EMBL/GenBank/DDBJ whole genome shotgun (WGS) entry which is preliminary data.</text>
</comment>
<dbReference type="RefSeq" id="WP_083943287.1">
    <property type="nucleotide sequence ID" value="NZ_JACIED010000001.1"/>
</dbReference>
<name>A0A1Q9A3G8_9HYPH</name>
<comment type="similarity">
    <text evidence="1">Belongs to the E.coli NlpD/Haemophilus LppB family.</text>
</comment>
<dbReference type="PROSITE" id="PS51782">
    <property type="entry name" value="LYSM"/>
    <property type="match status" value="2"/>
</dbReference>
<feature type="region of interest" description="Disordered" evidence="2">
    <location>
        <begin position="393"/>
        <end position="413"/>
    </location>
</feature>
<feature type="compositionally biased region" description="Low complexity" evidence="2">
    <location>
        <begin position="393"/>
        <end position="406"/>
    </location>
</feature>
<dbReference type="Gene3D" id="2.70.70.10">
    <property type="entry name" value="Glucose Permease (Domain IIA)"/>
    <property type="match status" value="1"/>
</dbReference>
<dbReference type="CDD" id="cd00118">
    <property type="entry name" value="LysM"/>
    <property type="match status" value="2"/>
</dbReference>
<feature type="domain" description="LysM" evidence="3">
    <location>
        <begin position="203"/>
        <end position="247"/>
    </location>
</feature>
<dbReference type="OrthoDB" id="9795421at2"/>
<evidence type="ECO:0000313" key="7">
    <source>
        <dbReference type="Proteomes" id="UP000544107"/>
    </source>
</evidence>
<feature type="compositionally biased region" description="Low complexity" evidence="2">
    <location>
        <begin position="127"/>
        <end position="141"/>
    </location>
</feature>
<evidence type="ECO:0000313" key="4">
    <source>
        <dbReference type="EMBL" id="MBB4006020.1"/>
    </source>
</evidence>
<dbReference type="PANTHER" id="PTHR21666">
    <property type="entry name" value="PEPTIDASE-RELATED"/>
    <property type="match status" value="1"/>
</dbReference>
<evidence type="ECO:0000256" key="2">
    <source>
        <dbReference type="SAM" id="MobiDB-lite"/>
    </source>
</evidence>
<dbReference type="SUPFAM" id="SSF51261">
    <property type="entry name" value="Duplicated hybrid motif"/>
    <property type="match status" value="1"/>
</dbReference>
<keyword evidence="4" id="KW-0378">Hydrolase</keyword>
<organism evidence="5 6">
    <name type="scientific">Allorhizobium taibaishanense</name>
    <dbReference type="NCBI Taxonomy" id="887144"/>
    <lineage>
        <taxon>Bacteria</taxon>
        <taxon>Pseudomonadati</taxon>
        <taxon>Pseudomonadota</taxon>
        <taxon>Alphaproteobacteria</taxon>
        <taxon>Hyphomicrobiales</taxon>
        <taxon>Rhizobiaceae</taxon>
        <taxon>Rhizobium/Agrobacterium group</taxon>
        <taxon>Allorhizobium</taxon>
    </lineage>
</organism>
<dbReference type="GO" id="GO:0004222">
    <property type="term" value="F:metalloendopeptidase activity"/>
    <property type="evidence" value="ECO:0007669"/>
    <property type="project" value="TreeGrafter"/>
</dbReference>
<feature type="domain" description="LysM" evidence="3">
    <location>
        <begin position="319"/>
        <end position="362"/>
    </location>
</feature>
<dbReference type="InterPro" id="IPR018392">
    <property type="entry name" value="LysM"/>
</dbReference>
<dbReference type="SUPFAM" id="SSF54106">
    <property type="entry name" value="LysM domain"/>
    <property type="match status" value="2"/>
</dbReference>
<accession>A0A1Q9A3G8</accession>
<evidence type="ECO:0000313" key="5">
    <source>
        <dbReference type="EMBL" id="OLP49038.1"/>
    </source>
</evidence>
<dbReference type="CDD" id="cd12797">
    <property type="entry name" value="M23_peptidase"/>
    <property type="match status" value="1"/>
</dbReference>
<keyword evidence="6" id="KW-1185">Reference proteome</keyword>
<sequence length="546" mass="54496">MRQSQSSKSGMPVAQIVWVGLMASVATGCSSDSSRFAGVFSKTDSMTTASTGGQITGLNAAPVPQADVDGAGGGYASSGGSMGGGSMGGGSTGGGYNNRQQAMTQPYPAQTYSPARRASSVQKSELAPPSGSTASSGPISSRRQMASAAPFPSAGHQAAAAVEDGDSMSTNTIAAPTKPALASQGAPGANGQGANGWSTVNAPRVVLKPGESIATLSQRYGVPEKEIVKANGLSTAGAARPGQSILIPTFGSRSTPTRAAAAEGTLLPPGQQPGPGPHQEEKLAVLPTNPKLRDKVKTDIAANNATNAAGSGKTPPPAGSYVVKPGDSLAKIARENNVSVAALKQANHLGAQGVRVGQTLELPQADQKLAATPVSASPAAAKAEVAKSAPVTAAAPAAAAPTKSVTDVASADPGDKAPDATGIGKYRWPVRGAVVAPFGANVAGKRNDGIDISVPAGTPVKAAENGVVIYAGNGLKELGNTVLVRHDDGTVTVYGHADAISVQRGQKVQRGQQVATSGMSGNATQPTLHFEVRKDATPVNPMGFLE</sequence>
<gene>
    <name evidence="5" type="ORF">BJF91_18185</name>
    <name evidence="4" type="ORF">GGQ71_000256</name>
</gene>
<dbReference type="PANTHER" id="PTHR21666:SF263">
    <property type="entry name" value="MUREIN HYDROLASE ACTIVATOR NLPD"/>
    <property type="match status" value="1"/>
</dbReference>
<dbReference type="EMBL" id="JACIED010000001">
    <property type="protein sequence ID" value="MBB4006020.1"/>
    <property type="molecule type" value="Genomic_DNA"/>
</dbReference>
<evidence type="ECO:0000313" key="6">
    <source>
        <dbReference type="Proteomes" id="UP000185598"/>
    </source>
</evidence>
<evidence type="ECO:0000259" key="3">
    <source>
        <dbReference type="PROSITE" id="PS51782"/>
    </source>
</evidence>
<dbReference type="InterPro" id="IPR036779">
    <property type="entry name" value="LysM_dom_sf"/>
</dbReference>